<evidence type="ECO:0000256" key="2">
    <source>
        <dbReference type="SAM" id="MobiDB-lite"/>
    </source>
</evidence>
<dbReference type="AlphaFoldDB" id="A0A5J4TBX7"/>
<evidence type="ECO:0000313" key="4">
    <source>
        <dbReference type="Proteomes" id="UP000324800"/>
    </source>
</evidence>
<proteinExistence type="predicted"/>
<feature type="non-terminal residue" evidence="3">
    <location>
        <position position="1"/>
    </location>
</feature>
<accession>A0A5J4TBX7</accession>
<feature type="non-terminal residue" evidence="3">
    <location>
        <position position="372"/>
    </location>
</feature>
<evidence type="ECO:0000313" key="3">
    <source>
        <dbReference type="EMBL" id="KAA6355020.1"/>
    </source>
</evidence>
<feature type="compositionally biased region" description="Basic and acidic residues" evidence="2">
    <location>
        <begin position="289"/>
        <end position="301"/>
    </location>
</feature>
<feature type="compositionally biased region" description="Basic and acidic residues" evidence="2">
    <location>
        <begin position="357"/>
        <end position="372"/>
    </location>
</feature>
<dbReference type="Proteomes" id="UP000324800">
    <property type="component" value="Unassembled WGS sequence"/>
</dbReference>
<comment type="caution">
    <text evidence="3">The sequence shown here is derived from an EMBL/GenBank/DDBJ whole genome shotgun (WGS) entry which is preliminary data.</text>
</comment>
<gene>
    <name evidence="3" type="ORF">EZS28_049453</name>
</gene>
<sequence>AARTEKQTTTYYHDNTIEEQMIETEKEVSALEARNKHRRDNLDKENETRTLEKERIELTRTLRKDYVDFNPTLQVDQMNPRSPRLHSYIQQSIALKVDERLSLPNQVNNLQDAMPINMTTPLRINFNQDSGSKLNFTYPPPELANNNQLSFFEQQVINNRNRVHQPLQPPMLPGNPVQSNSPQIQYQIREVDPQEDEDIDKLILQLQEERDMIQLRFELEVHDTVFVYIDCPSDFNNNEMVKQSQSEDSEEAKDPLSIQGDKVKHMEMDKYNGNENAAKVKASLIKGKQNETQKEMDKYSQSDDSQQFGIARPKKMRGRHKSGKKTKIQQPRQERNLNNLNEDQTRNLRSGTWKLQSKPEVKKERKQTPNKS</sequence>
<protein>
    <submittedName>
        <fullName evidence="3">Uncharacterized protein</fullName>
    </submittedName>
</protein>
<feature type="compositionally biased region" description="Polar residues" evidence="2">
    <location>
        <begin position="328"/>
        <end position="355"/>
    </location>
</feature>
<name>A0A5J4TBX7_9EUKA</name>
<feature type="compositionally biased region" description="Basic residues" evidence="2">
    <location>
        <begin position="312"/>
        <end position="327"/>
    </location>
</feature>
<organism evidence="3 4">
    <name type="scientific">Streblomastix strix</name>
    <dbReference type="NCBI Taxonomy" id="222440"/>
    <lineage>
        <taxon>Eukaryota</taxon>
        <taxon>Metamonada</taxon>
        <taxon>Preaxostyla</taxon>
        <taxon>Oxymonadida</taxon>
        <taxon>Streblomastigidae</taxon>
        <taxon>Streblomastix</taxon>
    </lineage>
</organism>
<reference evidence="3 4" key="1">
    <citation type="submission" date="2019-03" db="EMBL/GenBank/DDBJ databases">
        <title>Single cell metagenomics reveals metabolic interactions within the superorganism composed of flagellate Streblomastix strix and complex community of Bacteroidetes bacteria on its surface.</title>
        <authorList>
            <person name="Treitli S.C."/>
            <person name="Kolisko M."/>
            <person name="Husnik F."/>
            <person name="Keeling P."/>
            <person name="Hampl V."/>
        </authorList>
    </citation>
    <scope>NUCLEOTIDE SEQUENCE [LARGE SCALE GENOMIC DNA]</scope>
    <source>
        <strain evidence="3">ST1C</strain>
    </source>
</reference>
<evidence type="ECO:0000256" key="1">
    <source>
        <dbReference type="SAM" id="Coils"/>
    </source>
</evidence>
<feature type="coiled-coil region" evidence="1">
    <location>
        <begin position="14"/>
        <end position="54"/>
    </location>
</feature>
<feature type="region of interest" description="Disordered" evidence="2">
    <location>
        <begin position="289"/>
        <end position="372"/>
    </location>
</feature>
<dbReference type="EMBL" id="SNRW01035306">
    <property type="protein sequence ID" value="KAA6355020.1"/>
    <property type="molecule type" value="Genomic_DNA"/>
</dbReference>
<keyword evidence="1" id="KW-0175">Coiled coil</keyword>